<dbReference type="AlphaFoldDB" id="A0A6P7GZ20"/>
<name>A0A6P7GZ20_DIAVI</name>
<proteinExistence type="predicted"/>
<protein>
    <submittedName>
        <fullName evidence="1">Uncharacterized protein LOC114348666</fullName>
    </submittedName>
</protein>
<dbReference type="InParanoid" id="A0A6P7GZ20"/>
<reference evidence="1" key="1">
    <citation type="submission" date="2025-08" db="UniProtKB">
        <authorList>
            <consortium name="RefSeq"/>
        </authorList>
    </citation>
    <scope>IDENTIFICATION</scope>
    <source>
        <tissue evidence="1">Whole insect</tissue>
    </source>
</reference>
<dbReference type="RefSeq" id="XP_028154986.1">
    <property type="nucleotide sequence ID" value="XM_028299185.1"/>
</dbReference>
<organism evidence="1">
    <name type="scientific">Diabrotica virgifera virgifera</name>
    <name type="common">western corn rootworm</name>
    <dbReference type="NCBI Taxonomy" id="50390"/>
    <lineage>
        <taxon>Eukaryota</taxon>
        <taxon>Metazoa</taxon>
        <taxon>Ecdysozoa</taxon>
        <taxon>Arthropoda</taxon>
        <taxon>Hexapoda</taxon>
        <taxon>Insecta</taxon>
        <taxon>Pterygota</taxon>
        <taxon>Neoptera</taxon>
        <taxon>Endopterygota</taxon>
        <taxon>Coleoptera</taxon>
        <taxon>Polyphaga</taxon>
        <taxon>Cucujiformia</taxon>
        <taxon>Chrysomeloidea</taxon>
        <taxon>Chrysomelidae</taxon>
        <taxon>Galerucinae</taxon>
        <taxon>Diabroticina</taxon>
        <taxon>Diabroticites</taxon>
        <taxon>Diabrotica</taxon>
    </lineage>
</organism>
<sequence>MRSCRKQRPLVVTQMHVEDFLGVINIEKKIANRKVTEDKEKINWLKIRSIKIEKSDPFRLMIQQHDFSQPYQTISIKKSSRGRTANQEIFSVLIPLWPNGKPIAEAKLQNLKEMMHLIPADALTFYQNLQGANVTEDVEGYNVNVEDLDFEVDEVD</sequence>
<gene>
    <name evidence="1" type="primary">LOC114348666</name>
</gene>
<accession>A0A6P7GZ20</accession>
<evidence type="ECO:0000313" key="1">
    <source>
        <dbReference type="RefSeq" id="XP_028154986.1"/>
    </source>
</evidence>